<proteinExistence type="predicted"/>
<protein>
    <submittedName>
        <fullName evidence="1">Uncharacterized protein</fullName>
    </submittedName>
</protein>
<dbReference type="RefSeq" id="WP_089370157.1">
    <property type="nucleotide sequence ID" value="NZ_BMEP01000002.1"/>
</dbReference>
<keyword evidence="2" id="KW-1185">Reference proteome</keyword>
<name>A0A238W9P5_9FLAO</name>
<dbReference type="Proteomes" id="UP000198379">
    <property type="component" value="Unassembled WGS sequence"/>
</dbReference>
<evidence type="ECO:0000313" key="1">
    <source>
        <dbReference type="EMBL" id="SNR43260.1"/>
    </source>
</evidence>
<dbReference type="AlphaFoldDB" id="A0A238W9P5"/>
<organism evidence="1 2">
    <name type="scientific">Dokdonia pacifica</name>
    <dbReference type="NCBI Taxonomy" id="1627892"/>
    <lineage>
        <taxon>Bacteria</taxon>
        <taxon>Pseudomonadati</taxon>
        <taxon>Bacteroidota</taxon>
        <taxon>Flavobacteriia</taxon>
        <taxon>Flavobacteriales</taxon>
        <taxon>Flavobacteriaceae</taxon>
        <taxon>Dokdonia</taxon>
    </lineage>
</organism>
<accession>A0A238W9P5</accession>
<evidence type="ECO:0000313" key="2">
    <source>
        <dbReference type="Proteomes" id="UP000198379"/>
    </source>
</evidence>
<reference evidence="1 2" key="1">
    <citation type="submission" date="2017-06" db="EMBL/GenBank/DDBJ databases">
        <authorList>
            <person name="Kim H.J."/>
            <person name="Triplett B.A."/>
        </authorList>
    </citation>
    <scope>NUCLEOTIDE SEQUENCE [LARGE SCALE GENOMIC DNA]</scope>
    <source>
        <strain evidence="1 2">DSM 25597</strain>
    </source>
</reference>
<sequence length="62" mass="7353">MENTILRNQMDVHFEEMTALLDFDVQKYITNLQMLSIVNSIESSQETNEVSDFWDHLFVDLN</sequence>
<dbReference type="EMBL" id="FZNY01000001">
    <property type="protein sequence ID" value="SNR43260.1"/>
    <property type="molecule type" value="Genomic_DNA"/>
</dbReference>
<gene>
    <name evidence="1" type="ORF">SAMN06265376_101844</name>
</gene>